<feature type="domain" description="AAA+ ATPase" evidence="8">
    <location>
        <begin position="246"/>
        <end position="398"/>
    </location>
</feature>
<evidence type="ECO:0000256" key="1">
    <source>
        <dbReference type="ARBA" id="ARBA00001946"/>
    </source>
</evidence>
<dbReference type="InterPro" id="IPR003959">
    <property type="entry name" value="ATPase_AAA_core"/>
</dbReference>
<organism evidence="9 10">
    <name type="scientific">Heracleum sosnowskyi</name>
    <dbReference type="NCBI Taxonomy" id="360622"/>
    <lineage>
        <taxon>Eukaryota</taxon>
        <taxon>Viridiplantae</taxon>
        <taxon>Streptophyta</taxon>
        <taxon>Embryophyta</taxon>
        <taxon>Tracheophyta</taxon>
        <taxon>Spermatophyta</taxon>
        <taxon>Magnoliopsida</taxon>
        <taxon>eudicotyledons</taxon>
        <taxon>Gunneridae</taxon>
        <taxon>Pentapetalae</taxon>
        <taxon>asterids</taxon>
        <taxon>campanulids</taxon>
        <taxon>Apiales</taxon>
        <taxon>Apiaceae</taxon>
        <taxon>Apioideae</taxon>
        <taxon>apioid superclade</taxon>
        <taxon>Tordylieae</taxon>
        <taxon>Tordyliinae</taxon>
        <taxon>Heracleum</taxon>
    </lineage>
</organism>
<dbReference type="InterPro" id="IPR050747">
    <property type="entry name" value="Mitochondrial_chaperone_BCS1"/>
</dbReference>
<keyword evidence="10" id="KW-1185">Reference proteome</keyword>
<dbReference type="Pfam" id="PF25568">
    <property type="entry name" value="AAA_lid_At3g28540"/>
    <property type="match status" value="1"/>
</dbReference>
<comment type="cofactor">
    <cofactor evidence="1">
        <name>Mg(2+)</name>
        <dbReference type="ChEBI" id="CHEBI:18420"/>
    </cofactor>
</comment>
<evidence type="ECO:0000256" key="2">
    <source>
        <dbReference type="ARBA" id="ARBA00007448"/>
    </source>
</evidence>
<dbReference type="InterPro" id="IPR027417">
    <property type="entry name" value="P-loop_NTPase"/>
</dbReference>
<evidence type="ECO:0000313" key="10">
    <source>
        <dbReference type="Proteomes" id="UP001237642"/>
    </source>
</evidence>
<dbReference type="Proteomes" id="UP001237642">
    <property type="component" value="Unassembled WGS sequence"/>
</dbReference>
<dbReference type="Gene3D" id="3.40.50.300">
    <property type="entry name" value="P-loop containing nucleotide triphosphate hydrolases"/>
    <property type="match status" value="1"/>
</dbReference>
<dbReference type="GO" id="GO:0005524">
    <property type="term" value="F:ATP binding"/>
    <property type="evidence" value="ECO:0007669"/>
    <property type="project" value="UniProtKB-KW"/>
</dbReference>
<dbReference type="AlphaFoldDB" id="A0AAD8H3Z5"/>
<dbReference type="InterPro" id="IPR003960">
    <property type="entry name" value="ATPase_AAA_CS"/>
</dbReference>
<dbReference type="GO" id="GO:0006950">
    <property type="term" value="P:response to stress"/>
    <property type="evidence" value="ECO:0007669"/>
    <property type="project" value="UniProtKB-ARBA"/>
</dbReference>
<comment type="similarity">
    <text evidence="2">Belongs to the AAA ATPase family. BCS1 subfamily.</text>
</comment>
<comment type="caution">
    <text evidence="9">The sequence shown here is derived from an EMBL/GenBank/DDBJ whole genome shotgun (WGS) entry which is preliminary data.</text>
</comment>
<keyword evidence="3" id="KW-0378">Hydrolase</keyword>
<accession>A0AAD8H3Z5</accession>
<evidence type="ECO:0000313" key="9">
    <source>
        <dbReference type="EMBL" id="KAK1359768.1"/>
    </source>
</evidence>
<keyword evidence="4" id="KW-0460">Magnesium</keyword>
<dbReference type="InterPro" id="IPR003593">
    <property type="entry name" value="AAA+_ATPase"/>
</dbReference>
<protein>
    <submittedName>
        <fullName evidence="9">AAA domain-containing protein</fullName>
    </submittedName>
</protein>
<dbReference type="InterPro" id="IPR025753">
    <property type="entry name" value="AAA_N_dom"/>
</dbReference>
<reference evidence="9" key="2">
    <citation type="submission" date="2023-05" db="EMBL/GenBank/DDBJ databases">
        <authorList>
            <person name="Schelkunov M.I."/>
        </authorList>
    </citation>
    <scope>NUCLEOTIDE SEQUENCE</scope>
    <source>
        <strain evidence="9">Hsosn_3</strain>
        <tissue evidence="9">Leaf</tissue>
    </source>
</reference>
<dbReference type="PANTHER" id="PTHR23070">
    <property type="entry name" value="BCS1 AAA-TYPE ATPASE"/>
    <property type="match status" value="1"/>
</dbReference>
<dbReference type="GO" id="GO:0016887">
    <property type="term" value="F:ATP hydrolysis activity"/>
    <property type="evidence" value="ECO:0007669"/>
    <property type="project" value="InterPro"/>
</dbReference>
<feature type="compositionally biased region" description="Basic and acidic residues" evidence="7">
    <location>
        <begin position="322"/>
        <end position="343"/>
    </location>
</feature>
<evidence type="ECO:0000256" key="7">
    <source>
        <dbReference type="SAM" id="MobiDB-lite"/>
    </source>
</evidence>
<keyword evidence="6" id="KW-0067">ATP-binding</keyword>
<dbReference type="Pfam" id="PF00004">
    <property type="entry name" value="AAA"/>
    <property type="match status" value="1"/>
</dbReference>
<evidence type="ECO:0000256" key="6">
    <source>
        <dbReference type="RuleBase" id="RU003651"/>
    </source>
</evidence>
<name>A0AAD8H3Z5_9APIA</name>
<sequence>MATPRTMMELWTTLGSTIASFMFVWAIIRQFFPVELRRYLGSYTHRLVDYFYPYIQITIHEFTGSHLKHSEAYSSVEAYLSTNSSKIAKRLKAEVGKDSSKLLLSMDEHERVTDEFNGVQVWWLSSKVVSLSRAMSYYPEPERRYYRLKFHKKHRDMITETYLEHVLNKGKEIKRQNKQRRLYTNNSSSSIKYSSRRQTLWSHIVFEHPATFETLAMEPDKKQEITEDLLTFSKSKDYYARIGKAWKRGYLLHGPPGTGKSTLIAAMANFLSYDIYDLELTAVKDNTELRMLLIGTTSKSIIVIEDIDCSLELTGQRKKIEEKPLDSNKGKKEAGKEPKDEGGSKVTLSGLLNFIDGLWSSSGGERIIVFTTNYVEKLDPALTRRGRMDKHVEMSYCNFEGFKVLAKNYLEVEAHPTFDLIQKLMKEALITPADVAENLMPKTATENADVCLSNLIRALNEAKDLKKNEPAKVEAMSTDTEKEPVKVEVMLLDQPKDITGSTEGTSKGGSMLLDPIKDPVKVDEMLPDKQEAAAIL</sequence>
<evidence type="ECO:0000256" key="5">
    <source>
        <dbReference type="ARBA" id="ARBA00049360"/>
    </source>
</evidence>
<dbReference type="SMART" id="SM00382">
    <property type="entry name" value="AAA"/>
    <property type="match status" value="1"/>
</dbReference>
<dbReference type="PROSITE" id="PS00674">
    <property type="entry name" value="AAA"/>
    <property type="match status" value="1"/>
</dbReference>
<dbReference type="EMBL" id="JAUIZM010000010">
    <property type="protein sequence ID" value="KAK1359768.1"/>
    <property type="molecule type" value="Genomic_DNA"/>
</dbReference>
<evidence type="ECO:0000259" key="8">
    <source>
        <dbReference type="SMART" id="SM00382"/>
    </source>
</evidence>
<dbReference type="InterPro" id="IPR058017">
    <property type="entry name" value="At3g28540-like_C"/>
</dbReference>
<dbReference type="Pfam" id="PF14363">
    <property type="entry name" value="AAA_assoc"/>
    <property type="match status" value="1"/>
</dbReference>
<proteinExistence type="inferred from homology"/>
<reference evidence="9" key="1">
    <citation type="submission" date="2023-02" db="EMBL/GenBank/DDBJ databases">
        <title>Genome of toxic invasive species Heracleum sosnowskyi carries increased number of genes despite the absence of recent whole-genome duplications.</title>
        <authorList>
            <person name="Schelkunov M."/>
            <person name="Shtratnikova V."/>
            <person name="Makarenko M."/>
            <person name="Klepikova A."/>
            <person name="Omelchenko D."/>
            <person name="Novikova G."/>
            <person name="Obukhova E."/>
            <person name="Bogdanov V."/>
            <person name="Penin A."/>
            <person name="Logacheva M."/>
        </authorList>
    </citation>
    <scope>NUCLEOTIDE SEQUENCE</scope>
    <source>
        <strain evidence="9">Hsosn_3</strain>
        <tissue evidence="9">Leaf</tissue>
    </source>
</reference>
<dbReference type="SUPFAM" id="SSF52540">
    <property type="entry name" value="P-loop containing nucleoside triphosphate hydrolases"/>
    <property type="match status" value="1"/>
</dbReference>
<dbReference type="Gene3D" id="6.10.280.40">
    <property type="match status" value="1"/>
</dbReference>
<gene>
    <name evidence="9" type="ORF">POM88_044242</name>
</gene>
<evidence type="ECO:0000256" key="4">
    <source>
        <dbReference type="ARBA" id="ARBA00022842"/>
    </source>
</evidence>
<evidence type="ECO:0000256" key="3">
    <source>
        <dbReference type="ARBA" id="ARBA00022801"/>
    </source>
</evidence>
<comment type="catalytic activity">
    <reaction evidence="5">
        <text>ATP + H2O = ADP + phosphate + H(+)</text>
        <dbReference type="Rhea" id="RHEA:13065"/>
        <dbReference type="ChEBI" id="CHEBI:15377"/>
        <dbReference type="ChEBI" id="CHEBI:15378"/>
        <dbReference type="ChEBI" id="CHEBI:30616"/>
        <dbReference type="ChEBI" id="CHEBI:43474"/>
        <dbReference type="ChEBI" id="CHEBI:456216"/>
    </reaction>
</comment>
<dbReference type="CDD" id="cd19510">
    <property type="entry name" value="RecA-like_BCS1"/>
    <property type="match status" value="1"/>
</dbReference>
<keyword evidence="6" id="KW-0547">Nucleotide-binding</keyword>
<feature type="region of interest" description="Disordered" evidence="7">
    <location>
        <begin position="322"/>
        <end position="344"/>
    </location>
</feature>